<evidence type="ECO:0000256" key="9">
    <source>
        <dbReference type="HAMAP-Rule" id="MF_01582"/>
    </source>
</evidence>
<feature type="transmembrane region" description="Helical" evidence="9">
    <location>
        <begin position="136"/>
        <end position="156"/>
    </location>
</feature>
<comment type="catalytic activity">
    <reaction evidence="9">
        <text>L-threonine(in) + Na(+)(in) = L-threonine(out) + Na(+)(out)</text>
        <dbReference type="Rhea" id="RHEA:69999"/>
        <dbReference type="ChEBI" id="CHEBI:29101"/>
        <dbReference type="ChEBI" id="CHEBI:57926"/>
    </reaction>
</comment>
<comment type="caution">
    <text evidence="10">The sequence shown here is derived from an EMBL/GenBank/DDBJ whole genome shotgun (WGS) entry which is preliminary data.</text>
</comment>
<dbReference type="RefSeq" id="WP_205104074.1">
    <property type="nucleotide sequence ID" value="NZ_JACJJC010000018.1"/>
</dbReference>
<evidence type="ECO:0000313" key="10">
    <source>
        <dbReference type="EMBL" id="MBM6704767.1"/>
    </source>
</evidence>
<gene>
    <name evidence="9 10" type="primary">sstT</name>
    <name evidence="10" type="ORF">H6A60_09755</name>
</gene>
<sequence>MARPFLKASLVKQILVGLILGVIFAAVAPEAAHYAGFFGSIFVTALKGVAPVLVFVLVMSSIANNRVADGAVEIKPIIALYCISTFGAAVIAVAASFMWPTVISLATPEDGLSAPGDIGEVLTGLVLNIVDNPFRAMYNANYIGILAWAIAMGIIFRRARQATREMLEDAAEAVQLIVHLVIRFAPLGIFGLVADTFASEGFSALMGYIQLLAVLLGAMAFVALVWNPLLVWLCTRENPYPLVFMVLRESGVAAFFTRSSAANIPVNMEICNRLNMPKSTYSVSIPVGATVNMAGAAVTITVITLSAAYSLGIDVGLGTAIFLCFVASVCAAGTSGVPGGSLMLIPLACGLFGIDQTTAMQVVAVGFIISVLQDSTETALNSSSDVLFTIAACRRAERLKKQRGF</sequence>
<dbReference type="Gene3D" id="1.10.3860.10">
    <property type="entry name" value="Sodium:dicarboxylate symporter"/>
    <property type="match status" value="1"/>
</dbReference>
<dbReference type="InterPro" id="IPR001991">
    <property type="entry name" value="Na-dicarboxylate_symporter"/>
</dbReference>
<comment type="function">
    <text evidence="9">Involved in the import of serine and threonine into the cell, with the concomitant import of sodium (symport system).</text>
</comment>
<dbReference type="PRINTS" id="PR00173">
    <property type="entry name" value="EDTRNSPORT"/>
</dbReference>
<feature type="transmembrane region" description="Helical" evidence="9">
    <location>
        <begin position="9"/>
        <end position="28"/>
    </location>
</feature>
<dbReference type="EMBL" id="JACJJC010000018">
    <property type="protein sequence ID" value="MBM6704767.1"/>
    <property type="molecule type" value="Genomic_DNA"/>
</dbReference>
<dbReference type="SUPFAM" id="SSF118215">
    <property type="entry name" value="Proton glutamate symport protein"/>
    <property type="match status" value="1"/>
</dbReference>
<dbReference type="Pfam" id="PF00375">
    <property type="entry name" value="SDF"/>
    <property type="match status" value="1"/>
</dbReference>
<evidence type="ECO:0000256" key="1">
    <source>
        <dbReference type="ARBA" id="ARBA00004141"/>
    </source>
</evidence>
<dbReference type="HAMAP" id="MF_01582">
    <property type="entry name" value="Ser_Thr_transp_SstT"/>
    <property type="match status" value="1"/>
</dbReference>
<keyword evidence="11" id="KW-1185">Reference proteome</keyword>
<protein>
    <recommendedName>
        <fullName evidence="9">Serine/threonine transporter SstT</fullName>
    </recommendedName>
    <alternativeName>
        <fullName evidence="9">Na(+)/serine-threonine symporter</fullName>
    </alternativeName>
</protein>
<dbReference type="Proteomes" id="UP000715095">
    <property type="component" value="Unassembled WGS sequence"/>
</dbReference>
<feature type="transmembrane region" description="Helical" evidence="9">
    <location>
        <begin position="78"/>
        <end position="99"/>
    </location>
</feature>
<proteinExistence type="inferred from homology"/>
<organism evidence="10 11">
    <name type="scientific">Sutterella massiliensis</name>
    <dbReference type="NCBI Taxonomy" id="1816689"/>
    <lineage>
        <taxon>Bacteria</taxon>
        <taxon>Pseudomonadati</taxon>
        <taxon>Pseudomonadota</taxon>
        <taxon>Betaproteobacteria</taxon>
        <taxon>Burkholderiales</taxon>
        <taxon>Sutterellaceae</taxon>
        <taxon>Sutterella</taxon>
    </lineage>
</organism>
<dbReference type="InterPro" id="IPR036458">
    <property type="entry name" value="Na:dicarbo_symporter_sf"/>
</dbReference>
<keyword evidence="5 9" id="KW-0769">Symport</keyword>
<feature type="transmembrane region" description="Helical" evidence="9">
    <location>
        <begin position="176"/>
        <end position="193"/>
    </location>
</feature>
<feature type="transmembrane region" description="Helical" evidence="9">
    <location>
        <begin position="315"/>
        <end position="337"/>
    </location>
</feature>
<keyword evidence="7 9" id="KW-1133">Transmembrane helix</keyword>
<reference evidence="10 11" key="1">
    <citation type="journal article" date="2021" name="Sci. Rep.">
        <title>The distribution of antibiotic resistance genes in chicken gut microbiota commensals.</title>
        <authorList>
            <person name="Juricova H."/>
            <person name="Matiasovicova J."/>
            <person name="Kubasova T."/>
            <person name="Cejkova D."/>
            <person name="Rychlik I."/>
        </authorList>
    </citation>
    <scope>NUCLEOTIDE SEQUENCE [LARGE SCALE GENOMIC DNA]</scope>
    <source>
        <strain evidence="10 11">An829</strain>
    </source>
</reference>
<evidence type="ECO:0000256" key="3">
    <source>
        <dbReference type="ARBA" id="ARBA00022475"/>
    </source>
</evidence>
<feature type="transmembrane region" description="Helical" evidence="9">
    <location>
        <begin position="205"/>
        <end position="226"/>
    </location>
</feature>
<feature type="transmembrane region" description="Helical" evidence="9">
    <location>
        <begin position="34"/>
        <end position="58"/>
    </location>
</feature>
<keyword evidence="8 9" id="KW-0472">Membrane</keyword>
<feature type="transmembrane region" description="Helical" evidence="9">
    <location>
        <begin position="283"/>
        <end position="309"/>
    </location>
</feature>
<dbReference type="InterPro" id="IPR023025">
    <property type="entry name" value="Ser_Thr_transp_SstT"/>
</dbReference>
<comment type="catalytic activity">
    <reaction evidence="9">
        <text>L-serine(in) + Na(+)(in) = L-serine(out) + Na(+)(out)</text>
        <dbReference type="Rhea" id="RHEA:29575"/>
        <dbReference type="ChEBI" id="CHEBI:29101"/>
        <dbReference type="ChEBI" id="CHEBI:33384"/>
    </reaction>
</comment>
<comment type="subcellular location">
    <subcellularLocation>
        <location evidence="9">Cell membrane</location>
        <topology evidence="9">Multi-pass membrane protein</topology>
    </subcellularLocation>
    <subcellularLocation>
        <location evidence="1">Membrane</location>
        <topology evidence="1">Multi-pass membrane protein</topology>
    </subcellularLocation>
</comment>
<keyword evidence="2 9" id="KW-0813">Transport</keyword>
<dbReference type="PANTHER" id="PTHR42865:SF8">
    <property type="entry name" value="SERINE_THREONINE TRANSPORTER SSTT"/>
    <property type="match status" value="1"/>
</dbReference>
<evidence type="ECO:0000313" key="11">
    <source>
        <dbReference type="Proteomes" id="UP000715095"/>
    </source>
</evidence>
<keyword evidence="3 9" id="KW-1003">Cell membrane</keyword>
<evidence type="ECO:0000256" key="4">
    <source>
        <dbReference type="ARBA" id="ARBA00022692"/>
    </source>
</evidence>
<evidence type="ECO:0000256" key="8">
    <source>
        <dbReference type="ARBA" id="ARBA00023136"/>
    </source>
</evidence>
<evidence type="ECO:0000256" key="6">
    <source>
        <dbReference type="ARBA" id="ARBA00022970"/>
    </source>
</evidence>
<dbReference type="PANTHER" id="PTHR42865">
    <property type="entry name" value="PROTON/GLUTAMATE-ASPARTATE SYMPORTER"/>
    <property type="match status" value="1"/>
</dbReference>
<name>A0ABS2DTZ8_9BURK</name>
<keyword evidence="4 9" id="KW-0812">Transmembrane</keyword>
<accession>A0ABS2DTZ8</accession>
<evidence type="ECO:0000256" key="2">
    <source>
        <dbReference type="ARBA" id="ARBA00022448"/>
    </source>
</evidence>
<evidence type="ECO:0000256" key="5">
    <source>
        <dbReference type="ARBA" id="ARBA00022847"/>
    </source>
</evidence>
<dbReference type="NCBIfam" id="NF010151">
    <property type="entry name" value="PRK13628.1"/>
    <property type="match status" value="1"/>
</dbReference>
<comment type="similarity">
    <text evidence="9">Belongs to the dicarboxylate/amino acid:cation symporter (DAACS) (TC 2.A.23) family.</text>
</comment>
<keyword evidence="6 9" id="KW-0029">Amino-acid transport</keyword>
<evidence type="ECO:0000256" key="7">
    <source>
        <dbReference type="ARBA" id="ARBA00022989"/>
    </source>
</evidence>